<name>A0A0F9XD53_9ZZZZ</name>
<proteinExistence type="predicted"/>
<dbReference type="Gene3D" id="1.25.10.10">
    <property type="entry name" value="Leucine-rich Repeat Variant"/>
    <property type="match status" value="1"/>
</dbReference>
<dbReference type="InterPro" id="IPR016024">
    <property type="entry name" value="ARM-type_fold"/>
</dbReference>
<dbReference type="Pfam" id="PF13646">
    <property type="entry name" value="HEAT_2"/>
    <property type="match status" value="1"/>
</dbReference>
<evidence type="ECO:0000313" key="1">
    <source>
        <dbReference type="EMBL" id="KKN96946.1"/>
    </source>
</evidence>
<comment type="caution">
    <text evidence="1">The sequence shown here is derived from an EMBL/GenBank/DDBJ whole genome shotgun (WGS) entry which is preliminary data.</text>
</comment>
<organism evidence="1">
    <name type="scientific">marine sediment metagenome</name>
    <dbReference type="NCBI Taxonomy" id="412755"/>
    <lineage>
        <taxon>unclassified sequences</taxon>
        <taxon>metagenomes</taxon>
        <taxon>ecological metagenomes</taxon>
    </lineage>
</organism>
<sequence>MSEQHRFYHHQSPTFSRSVCGQCRQSIGRLAVLIALIVLGDTACTSADNNEAAAMDVQIDPVIAELFETTARSSGATYRVGYRALIQLGPDMRGSLQVTANATDWQDKWLARALILEIDHPERAELIRRVLRAIGRCEVRILDSGEIEIIYDEKYLDHRVESAKKTLIVGRETIPLFVQALPQLDEHLYTREPHKPTSALLDALVHFNNPETAKPMLWRCKHLAIDALVAMGDPVADALEDVIALPEGWRETPAPATRVAAATALGRIGADSSASALLAEMRTLATTDIPEKDHVGLAVAQAYCLAVADLQAADAAPVMFDLLLRTADGWGELGDSRTSGAYTMIRAAMLSLGPAARTELTARLDSEPTAAHRAIAHDMLIALDNPVDPSADAPEQEAFHQWRRRAALAGMAGNWSGPTIRERAASGVSLKYLPLVTLVDRPFGLDVLEQILLAHGETERDACRDYHRPIIRALGDMDDARVLDVLRKHLERRPTLCLGHVIDTLVRLSDADGVAILDDIIAALEAPATPQYRTHKSHLDRARVARKVLTASLTDLVDMATSSSSDHRREATYVLARRGHVEATVILLDKIVTDTDGGGRVWHNELLRLGDVALPTLRRRFEGGDNPDEKLLCEAVILRLTNPQLAADFDQVMRPPITQEFRRAMRSHIGPTMADHRNVGQHIADMIDPTALPLLEALAMMTPESPVLACALAAIGEDRSLTLMLRHIDRAPAWPILGFGPAGRDALIQAAQSPQPDQLATAHWSITSALATTHEPDPAGLEMILEALALVKTDHQVAGRARHYLRLAKRYHDPRLADGAFDVAQIYPDNREALQMLHEYDDPRLEEVCEAYIQQGRSIGSDVIKILIERKGDEVGSFLMAQLASCDDPRRRDWMIDDLRCAHRQIGPESRRLVGNGLLTYLADPSKRVQQTAAKALVWITPRPKKTTESLLEWAKTYDYALPDKVVRYLGKSRHPQAGPVLLALYRQRTNTRGSLPRALANLNYEPALPVIVDVMDQHIAEWRSQKTSRLLSSIHQEMLAIRRLGPDGQAKLMAILRDGADLPIRVEAALATAKGSRTDPDPEQLKLTQDLLHRLAINGLDDPSLTGTVHERTSAYRAMVHALMTALQGCPVDRAYPILLAATLKAKDPIIREKLAKRVVQLARQDPDLPALPPAYP</sequence>
<accession>A0A0F9XD53</accession>
<evidence type="ECO:0008006" key="2">
    <source>
        <dbReference type="Google" id="ProtNLM"/>
    </source>
</evidence>
<dbReference type="AlphaFoldDB" id="A0A0F9XD53"/>
<dbReference type="EMBL" id="LAZR01000061">
    <property type="protein sequence ID" value="KKN96946.1"/>
    <property type="molecule type" value="Genomic_DNA"/>
</dbReference>
<reference evidence="1" key="1">
    <citation type="journal article" date="2015" name="Nature">
        <title>Complex archaea that bridge the gap between prokaryotes and eukaryotes.</title>
        <authorList>
            <person name="Spang A."/>
            <person name="Saw J.H."/>
            <person name="Jorgensen S.L."/>
            <person name="Zaremba-Niedzwiedzka K."/>
            <person name="Martijn J."/>
            <person name="Lind A.E."/>
            <person name="van Eijk R."/>
            <person name="Schleper C."/>
            <person name="Guy L."/>
            <person name="Ettema T.J."/>
        </authorList>
    </citation>
    <scope>NUCLEOTIDE SEQUENCE</scope>
</reference>
<protein>
    <recommendedName>
        <fullName evidence="2">HEAT repeat domain-containing protein</fullName>
    </recommendedName>
</protein>
<gene>
    <name evidence="1" type="ORF">LCGC14_0161960</name>
</gene>
<dbReference type="InterPro" id="IPR011989">
    <property type="entry name" value="ARM-like"/>
</dbReference>
<dbReference type="SUPFAM" id="SSF48371">
    <property type="entry name" value="ARM repeat"/>
    <property type="match status" value="1"/>
</dbReference>